<feature type="region of interest" description="Disordered" evidence="1">
    <location>
        <begin position="462"/>
        <end position="656"/>
    </location>
</feature>
<gene>
    <name evidence="2" type="ORF">K458DRAFT_176384</name>
</gene>
<feature type="compositionally biased region" description="Low complexity" evidence="1">
    <location>
        <begin position="103"/>
        <end position="125"/>
    </location>
</feature>
<evidence type="ECO:0000313" key="2">
    <source>
        <dbReference type="EMBL" id="KAF2688194.1"/>
    </source>
</evidence>
<feature type="compositionally biased region" description="Basic and acidic residues" evidence="1">
    <location>
        <begin position="561"/>
        <end position="574"/>
    </location>
</feature>
<feature type="region of interest" description="Disordered" evidence="1">
    <location>
        <begin position="436"/>
        <end position="455"/>
    </location>
</feature>
<name>A0A6G1JCA0_9PLEO</name>
<evidence type="ECO:0000313" key="3">
    <source>
        <dbReference type="Proteomes" id="UP000799291"/>
    </source>
</evidence>
<protein>
    <submittedName>
        <fullName evidence="2">Uncharacterized protein</fullName>
    </submittedName>
</protein>
<feature type="compositionally biased region" description="Low complexity" evidence="1">
    <location>
        <begin position="200"/>
        <end position="213"/>
    </location>
</feature>
<feature type="compositionally biased region" description="Low complexity" evidence="1">
    <location>
        <begin position="77"/>
        <end position="96"/>
    </location>
</feature>
<keyword evidence="3" id="KW-1185">Reference proteome</keyword>
<proteinExistence type="predicted"/>
<dbReference type="OrthoDB" id="5431222at2759"/>
<feature type="compositionally biased region" description="Low complexity" evidence="1">
    <location>
        <begin position="536"/>
        <end position="545"/>
    </location>
</feature>
<feature type="compositionally biased region" description="Polar residues" evidence="1">
    <location>
        <begin position="253"/>
        <end position="270"/>
    </location>
</feature>
<sequence length="656" mass="71565">MSWSGPVAGAPYQPPSFPQGQPAFGQPQTYQYGQQPGNGQYQPAPTYPQPGVPPQNRPPKKKGNPIITKYPPPPGYRGPAQPQGPYGATQYQGQYPQYPPAQQPQQSYPQAPSTPSAYPTQGYQAPPAPAPQSYPPQTYGQPPTPSYQQAPNYQWPQATPQGYAQQPGFSQPPSYPNGQAYTPHQGAYPGWPAPPTPVEQNQQNWSQPQGWQQLSPSGPYLATGHFNSFAAPPVNSQPVPDPNALPTPVSAHPANSQSTPLSAQPPSATGENALGEKGPLNLALYDWDFDFDGAIWPKANEPVDPNFSLGQIVWHPAQQVTRALPSTFAEAEEQAADPPAARLENGESVSIYFTAENSYEAFLHVKQTDEWDKIKDDPIFVEFTDEKMAPLMHIERCIALRDRPDEPFQEIKQEEDVEMVDSTYDVMGDLEQALSAKVESQKPSTFRQEASFLSDPRQEEALAKLGVVDGPPKPPSKEAVYFQSSSLNAKPPASLPPKPPAPPSTNIPPRPELPPHRAHSYGGPHNSTYGTPIQRSYGSLSSSRSTPPGPKRYEPQGSSISRDRPSGHTFDGARDSPAGSEGSGRMMAGSDFESEKTTNGAGKTAGGATQLRRSDSSFTRKRSYEDTDTDDQKMRQHDDHAKRKRRSQVAPAYSRR</sequence>
<feature type="compositionally biased region" description="Pro residues" evidence="1">
    <location>
        <begin position="45"/>
        <end position="57"/>
    </location>
</feature>
<feature type="compositionally biased region" description="Polar residues" evidence="1">
    <location>
        <begin position="150"/>
        <end position="182"/>
    </location>
</feature>
<feature type="compositionally biased region" description="Pro residues" evidence="1">
    <location>
        <begin position="493"/>
        <end position="512"/>
    </location>
</feature>
<dbReference type="Proteomes" id="UP000799291">
    <property type="component" value="Unassembled WGS sequence"/>
</dbReference>
<feature type="region of interest" description="Disordered" evidence="1">
    <location>
        <begin position="1"/>
        <end position="275"/>
    </location>
</feature>
<feature type="compositionally biased region" description="Low complexity" evidence="1">
    <location>
        <begin position="135"/>
        <end position="149"/>
    </location>
</feature>
<accession>A0A6G1JCA0</accession>
<reference evidence="2" key="1">
    <citation type="journal article" date="2020" name="Stud. Mycol.">
        <title>101 Dothideomycetes genomes: a test case for predicting lifestyles and emergence of pathogens.</title>
        <authorList>
            <person name="Haridas S."/>
            <person name="Albert R."/>
            <person name="Binder M."/>
            <person name="Bloem J."/>
            <person name="Labutti K."/>
            <person name="Salamov A."/>
            <person name="Andreopoulos B."/>
            <person name="Baker S."/>
            <person name="Barry K."/>
            <person name="Bills G."/>
            <person name="Bluhm B."/>
            <person name="Cannon C."/>
            <person name="Castanera R."/>
            <person name="Culley D."/>
            <person name="Daum C."/>
            <person name="Ezra D."/>
            <person name="Gonzalez J."/>
            <person name="Henrissat B."/>
            <person name="Kuo A."/>
            <person name="Liang C."/>
            <person name="Lipzen A."/>
            <person name="Lutzoni F."/>
            <person name="Magnuson J."/>
            <person name="Mondo S."/>
            <person name="Nolan M."/>
            <person name="Ohm R."/>
            <person name="Pangilinan J."/>
            <person name="Park H.-J."/>
            <person name="Ramirez L."/>
            <person name="Alfaro M."/>
            <person name="Sun H."/>
            <person name="Tritt A."/>
            <person name="Yoshinaga Y."/>
            <person name="Zwiers L.-H."/>
            <person name="Turgeon B."/>
            <person name="Goodwin S."/>
            <person name="Spatafora J."/>
            <person name="Crous P."/>
            <person name="Grigoriev I."/>
        </authorList>
    </citation>
    <scope>NUCLEOTIDE SEQUENCE</scope>
    <source>
        <strain evidence="2">CBS 122367</strain>
    </source>
</reference>
<feature type="compositionally biased region" description="Low complexity" evidence="1">
    <location>
        <begin position="597"/>
        <end position="609"/>
    </location>
</feature>
<feature type="compositionally biased region" description="Low complexity" evidence="1">
    <location>
        <begin position="18"/>
        <end position="43"/>
    </location>
</feature>
<dbReference type="AlphaFoldDB" id="A0A6G1JCA0"/>
<organism evidence="2 3">
    <name type="scientific">Lentithecium fluviatile CBS 122367</name>
    <dbReference type="NCBI Taxonomy" id="1168545"/>
    <lineage>
        <taxon>Eukaryota</taxon>
        <taxon>Fungi</taxon>
        <taxon>Dikarya</taxon>
        <taxon>Ascomycota</taxon>
        <taxon>Pezizomycotina</taxon>
        <taxon>Dothideomycetes</taxon>
        <taxon>Pleosporomycetidae</taxon>
        <taxon>Pleosporales</taxon>
        <taxon>Massarineae</taxon>
        <taxon>Lentitheciaceae</taxon>
        <taxon>Lentithecium</taxon>
    </lineage>
</organism>
<evidence type="ECO:0000256" key="1">
    <source>
        <dbReference type="SAM" id="MobiDB-lite"/>
    </source>
</evidence>
<dbReference type="EMBL" id="MU005574">
    <property type="protein sequence ID" value="KAF2688194.1"/>
    <property type="molecule type" value="Genomic_DNA"/>
</dbReference>
<feature type="compositionally biased region" description="Basic and acidic residues" evidence="1">
    <location>
        <begin position="622"/>
        <end position="641"/>
    </location>
</feature>
<feature type="compositionally biased region" description="Polar residues" evidence="1">
    <location>
        <begin position="525"/>
        <end position="534"/>
    </location>
</feature>